<evidence type="ECO:0000259" key="7">
    <source>
        <dbReference type="Pfam" id="PF00082"/>
    </source>
</evidence>
<comment type="caution">
    <text evidence="5">Lacks conserved residue(s) required for the propagation of feature annotation.</text>
</comment>
<evidence type="ECO:0000256" key="1">
    <source>
        <dbReference type="ARBA" id="ARBA00011073"/>
    </source>
</evidence>
<gene>
    <name evidence="8" type="ORF">Nkreftii_004003</name>
</gene>
<feature type="region of interest" description="Disordered" evidence="6">
    <location>
        <begin position="1"/>
        <end position="45"/>
    </location>
</feature>
<sequence length="899" mass="95257">MSDYSVSFDAHGNPQPDLRDYKSRRDRSERRAPQTLSNGSEQARPPSLLNGIIAATLFVCISLSFGQAAEPPSGVRGSQLVPTKMNGIRAQAAGTGRCTTIEVKFKDLRRVRLKEGKPAVTNGRAFSQTTQTLLDNVVAPRWNRLFNVLSVREIDKLRNQASKSSKKQFPDLNNYFSICVPRNAVKQILAALNGPQMGEIEFAAEMPYLQTPPVIPDFTNLTNPTGFYQRYLDNPGDGGIGIVTVWSVPGGRGTNVTVTDVEYDFIKSHNELADRVEDLGLGAPQLPGKFSAHGTASLGVIGSRDDGVGTTGIAPDANLRFSAVGGAGSPAQVNIGNALLLGASNVGDVIVVEQQIAGPFRTAPAGDEDQFGLVPAEWNRAVYDVIRTLTAMGQVVVEAAGNGVQNLDDPSYSSPHTHQPFIAGRESGAILVGAGWPNGVSTRGTKPEGGLRTYFSNFGSRLDLQGWGLGVVAPGYGDLFDADGTPALYTLYSGTSSATAMVGGAVASIQGHFKNQYGRTGTADELRFLLQATGSAQPNLQNGRIGPLPNLEAAVAFLASRLATPVFQCMLCPGSPPVGSGAFPPPRFDPPPNADLGTYEVRLDVGRGLNPEFARILWTADGSEPDPQGRPTSEGGNGFLVDPNATLFLQSNQLLKARSVLHPPNGRPIPSWAPIVSDPVTLFFNGAAPLAPGKTIKILPTGERTLEDTTVLFTTNGQIPDIDGYGYSDGGVGSILSNELTGDAFTMNQSGIILTARSYMRGLCKPTAPTPDEQLCQPGERPHSAPVTAAYSVIDGTVPPPTFSLAMFSTWPQGTLLEVTPPPGLDNTTTWITVIDPALLGPDEPYPFGPHSIRYTGPIQVFPQNGTTAIYKARSYARTGNNTVESASGSNFVSITVTP</sequence>
<dbReference type="PANTHER" id="PTHR43806:SF11">
    <property type="entry name" value="CEREVISIN-RELATED"/>
    <property type="match status" value="1"/>
</dbReference>
<dbReference type="InterPro" id="IPR000209">
    <property type="entry name" value="Peptidase_S8/S53_dom"/>
</dbReference>
<dbReference type="GO" id="GO:0004252">
    <property type="term" value="F:serine-type endopeptidase activity"/>
    <property type="evidence" value="ECO:0007669"/>
    <property type="project" value="InterPro"/>
</dbReference>
<dbReference type="Proteomes" id="UP000593737">
    <property type="component" value="Chromosome"/>
</dbReference>
<accession>A0A7S8FHS1</accession>
<keyword evidence="4" id="KW-0720">Serine protease</keyword>
<dbReference type="InterPro" id="IPR050131">
    <property type="entry name" value="Peptidase_S8_subtilisin-like"/>
</dbReference>
<organism evidence="8 9">
    <name type="scientific">Candidatus Nitrospira kreftii</name>
    <dbReference type="NCBI Taxonomy" id="2652173"/>
    <lineage>
        <taxon>Bacteria</taxon>
        <taxon>Pseudomonadati</taxon>
        <taxon>Nitrospirota</taxon>
        <taxon>Nitrospiria</taxon>
        <taxon>Nitrospirales</taxon>
        <taxon>Nitrospiraceae</taxon>
        <taxon>Nitrospira</taxon>
    </lineage>
</organism>
<dbReference type="GO" id="GO:0006508">
    <property type="term" value="P:proteolysis"/>
    <property type="evidence" value="ECO:0007669"/>
    <property type="project" value="UniProtKB-KW"/>
</dbReference>
<dbReference type="PANTHER" id="PTHR43806">
    <property type="entry name" value="PEPTIDASE S8"/>
    <property type="match status" value="1"/>
</dbReference>
<protein>
    <recommendedName>
        <fullName evidence="7">Peptidase S8/S53 domain-containing protein</fullName>
    </recommendedName>
</protein>
<dbReference type="Pfam" id="PF00082">
    <property type="entry name" value="Peptidase_S8"/>
    <property type="match status" value="1"/>
</dbReference>
<comment type="similarity">
    <text evidence="1 5">Belongs to the peptidase S8 family.</text>
</comment>
<dbReference type="InterPro" id="IPR036852">
    <property type="entry name" value="Peptidase_S8/S53_dom_sf"/>
</dbReference>
<dbReference type="AlphaFoldDB" id="A0A7S8FHS1"/>
<dbReference type="PROSITE" id="PS51892">
    <property type="entry name" value="SUBTILASE"/>
    <property type="match status" value="1"/>
</dbReference>
<evidence type="ECO:0000313" key="9">
    <source>
        <dbReference type="Proteomes" id="UP000593737"/>
    </source>
</evidence>
<dbReference type="KEGG" id="nkf:Nkreftii_004003"/>
<dbReference type="EMBL" id="CP047423">
    <property type="protein sequence ID" value="QPD06229.1"/>
    <property type="molecule type" value="Genomic_DNA"/>
</dbReference>
<evidence type="ECO:0000256" key="4">
    <source>
        <dbReference type="ARBA" id="ARBA00022825"/>
    </source>
</evidence>
<reference evidence="8 9" key="1">
    <citation type="journal article" date="2020" name="ISME J.">
        <title>Enrichment and physiological characterization of a novel comammox Nitrospira indicates ammonium inhibition of complete nitrification.</title>
        <authorList>
            <person name="Sakoula D."/>
            <person name="Koch H."/>
            <person name="Frank J."/>
            <person name="Jetten M.S.M."/>
            <person name="van Kessel M.A.H.J."/>
            <person name="Lucker S."/>
        </authorList>
    </citation>
    <scope>NUCLEOTIDE SEQUENCE [LARGE SCALE GENOMIC DNA]</scope>
    <source>
        <strain evidence="8">Comreactor17</strain>
    </source>
</reference>
<feature type="compositionally biased region" description="Basic and acidic residues" evidence="6">
    <location>
        <begin position="17"/>
        <end position="32"/>
    </location>
</feature>
<feature type="domain" description="Peptidase S8/S53" evidence="7">
    <location>
        <begin position="285"/>
        <end position="534"/>
    </location>
</feature>
<dbReference type="Gene3D" id="3.40.50.200">
    <property type="entry name" value="Peptidase S8/S53 domain"/>
    <property type="match status" value="1"/>
</dbReference>
<evidence type="ECO:0000256" key="3">
    <source>
        <dbReference type="ARBA" id="ARBA00022801"/>
    </source>
</evidence>
<dbReference type="SUPFAM" id="SSF52743">
    <property type="entry name" value="Subtilisin-like"/>
    <property type="match status" value="1"/>
</dbReference>
<name>A0A7S8FHS1_9BACT</name>
<keyword evidence="2" id="KW-0645">Protease</keyword>
<proteinExistence type="inferred from homology"/>
<keyword evidence="3" id="KW-0378">Hydrolase</keyword>
<evidence type="ECO:0000256" key="6">
    <source>
        <dbReference type="SAM" id="MobiDB-lite"/>
    </source>
</evidence>
<evidence type="ECO:0000256" key="5">
    <source>
        <dbReference type="PROSITE-ProRule" id="PRU01240"/>
    </source>
</evidence>
<evidence type="ECO:0000256" key="2">
    <source>
        <dbReference type="ARBA" id="ARBA00022670"/>
    </source>
</evidence>
<evidence type="ECO:0000313" key="8">
    <source>
        <dbReference type="EMBL" id="QPD06229.1"/>
    </source>
</evidence>